<dbReference type="RefSeq" id="WP_344382948.1">
    <property type="nucleotide sequence ID" value="NZ_BAAATA010000009.1"/>
</dbReference>
<evidence type="ECO:0008006" key="4">
    <source>
        <dbReference type="Google" id="ProtNLM"/>
    </source>
</evidence>
<organism evidence="2 3">
    <name type="scientific">Streptomyces thermolineatus</name>
    <dbReference type="NCBI Taxonomy" id="44033"/>
    <lineage>
        <taxon>Bacteria</taxon>
        <taxon>Bacillati</taxon>
        <taxon>Actinomycetota</taxon>
        <taxon>Actinomycetes</taxon>
        <taxon>Kitasatosporales</taxon>
        <taxon>Streptomycetaceae</taxon>
        <taxon>Streptomyces</taxon>
    </lineage>
</organism>
<dbReference type="Proteomes" id="UP001501358">
    <property type="component" value="Unassembled WGS sequence"/>
</dbReference>
<proteinExistence type="predicted"/>
<evidence type="ECO:0000313" key="3">
    <source>
        <dbReference type="Proteomes" id="UP001501358"/>
    </source>
</evidence>
<comment type="caution">
    <text evidence="2">The sequence shown here is derived from an EMBL/GenBank/DDBJ whole genome shotgun (WGS) entry which is preliminary data.</text>
</comment>
<name>A0ABP5YPP4_9ACTN</name>
<accession>A0ABP5YPP4</accession>
<evidence type="ECO:0000313" key="2">
    <source>
        <dbReference type="EMBL" id="GAA2484902.1"/>
    </source>
</evidence>
<protein>
    <recommendedName>
        <fullName evidence="4">Mobilization protein</fullName>
    </recommendedName>
</protein>
<feature type="region of interest" description="Disordered" evidence="1">
    <location>
        <begin position="109"/>
        <end position="168"/>
    </location>
</feature>
<dbReference type="EMBL" id="BAAATA010000009">
    <property type="protein sequence ID" value="GAA2484902.1"/>
    <property type="molecule type" value="Genomic_DNA"/>
</dbReference>
<sequence length="168" mass="18353">MTTRRDRATARSIREDGIDLLIARAERGVLTRSEAAHLRQLIAESRRIASETARSLGGVQSRNQHLTARAETAEATVRRLLDLADYWRTTIGGQPGQCVHAAITAVADGTHPPLPGATEWAWSAKKRRDGDSERPERAAANSESPEEVNGPQAATQSRARQEQPATRT</sequence>
<feature type="compositionally biased region" description="Basic and acidic residues" evidence="1">
    <location>
        <begin position="128"/>
        <end position="137"/>
    </location>
</feature>
<reference evidence="3" key="1">
    <citation type="journal article" date="2019" name="Int. J. Syst. Evol. Microbiol.">
        <title>The Global Catalogue of Microorganisms (GCM) 10K type strain sequencing project: providing services to taxonomists for standard genome sequencing and annotation.</title>
        <authorList>
            <consortium name="The Broad Institute Genomics Platform"/>
            <consortium name="The Broad Institute Genome Sequencing Center for Infectious Disease"/>
            <person name="Wu L."/>
            <person name="Ma J."/>
        </authorList>
    </citation>
    <scope>NUCLEOTIDE SEQUENCE [LARGE SCALE GENOMIC DNA]</scope>
    <source>
        <strain evidence="3">JCM 6307</strain>
    </source>
</reference>
<evidence type="ECO:0000256" key="1">
    <source>
        <dbReference type="SAM" id="MobiDB-lite"/>
    </source>
</evidence>
<keyword evidence="3" id="KW-1185">Reference proteome</keyword>
<feature type="compositionally biased region" description="Polar residues" evidence="1">
    <location>
        <begin position="152"/>
        <end position="168"/>
    </location>
</feature>
<gene>
    <name evidence="2" type="ORF">GCM10010406_21440</name>
</gene>